<keyword evidence="14" id="KW-1185">Reference proteome</keyword>
<evidence type="ECO:0000256" key="8">
    <source>
        <dbReference type="ARBA" id="ARBA00022842"/>
    </source>
</evidence>
<keyword evidence="11" id="KW-1208">Phospholipid metabolism</keyword>
<dbReference type="InterPro" id="IPR050187">
    <property type="entry name" value="Lipid_Phosphate_FormReg"/>
</dbReference>
<gene>
    <name evidence="13" type="ORF">GCM10008101_26150</name>
</gene>
<dbReference type="EMBL" id="BMXY01000004">
    <property type="protein sequence ID" value="GGZ70602.1"/>
    <property type="molecule type" value="Genomic_DNA"/>
</dbReference>
<dbReference type="NCBIfam" id="TIGR00147">
    <property type="entry name" value="YegS/Rv2252/BmrU family lipid kinase"/>
    <property type="match status" value="1"/>
</dbReference>
<evidence type="ECO:0000256" key="9">
    <source>
        <dbReference type="ARBA" id="ARBA00023098"/>
    </source>
</evidence>
<feature type="domain" description="DAGKc" evidence="12">
    <location>
        <begin position="1"/>
        <end position="130"/>
    </location>
</feature>
<organism evidence="13 14">
    <name type="scientific">Cognatilysobacter xinjiangensis</name>
    <dbReference type="NCBI Taxonomy" id="546892"/>
    <lineage>
        <taxon>Bacteria</taxon>
        <taxon>Pseudomonadati</taxon>
        <taxon>Pseudomonadota</taxon>
        <taxon>Gammaproteobacteria</taxon>
        <taxon>Lysobacterales</taxon>
        <taxon>Lysobacteraceae</taxon>
        <taxon>Cognatilysobacter</taxon>
    </lineage>
</organism>
<evidence type="ECO:0000256" key="11">
    <source>
        <dbReference type="ARBA" id="ARBA00023264"/>
    </source>
</evidence>
<dbReference type="PANTHER" id="PTHR12358">
    <property type="entry name" value="SPHINGOSINE KINASE"/>
    <property type="match status" value="1"/>
</dbReference>
<dbReference type="RefSeq" id="WP_189450706.1">
    <property type="nucleotide sequence ID" value="NZ_BMXY01000004.1"/>
</dbReference>
<evidence type="ECO:0000256" key="1">
    <source>
        <dbReference type="ARBA" id="ARBA00001946"/>
    </source>
</evidence>
<keyword evidence="2" id="KW-0444">Lipid biosynthesis</keyword>
<dbReference type="InterPro" id="IPR001206">
    <property type="entry name" value="Diacylglycerol_kinase_cat_dom"/>
</dbReference>
<dbReference type="InterPro" id="IPR017438">
    <property type="entry name" value="ATP-NAD_kinase_N"/>
</dbReference>
<dbReference type="Gene3D" id="2.60.200.40">
    <property type="match status" value="1"/>
</dbReference>
<keyword evidence="5" id="KW-0547">Nucleotide-binding</keyword>
<dbReference type="Pfam" id="PF19279">
    <property type="entry name" value="YegS_C"/>
    <property type="match status" value="1"/>
</dbReference>
<keyword evidence="6" id="KW-0418">Kinase</keyword>
<sequence length="319" mass="33346">MTRWRLIVNGKAAGMPELRDAVAARRARGFDVGVRVTWEHGDATRYANEAIGDGVDCIVAAGGDGTLGEVAGAIAACASSTPTPDLAVLPLGTANDFATAAGIPDDLEDAFALAERDAVPVDVLRIEADGAERWCMNVATGGVGTHATADVHEGLKKHLGSLSYLLGSVRAIRNMQRHPVELDGPGFRWRGDMLALAIGNARQAGGGHPVCPDALIDDGALDVTVVPDLPEGVVGALKTALTDGREAVVEEAGERARLPWVELRAATPLTLHLDGEPVEGGRFRIECLAHRLRMRLPAGCPLLGGTAPAPDRATPREPL</sequence>
<dbReference type="PROSITE" id="PS50146">
    <property type="entry name" value="DAGK"/>
    <property type="match status" value="1"/>
</dbReference>
<evidence type="ECO:0000256" key="4">
    <source>
        <dbReference type="ARBA" id="ARBA00022723"/>
    </source>
</evidence>
<evidence type="ECO:0000256" key="3">
    <source>
        <dbReference type="ARBA" id="ARBA00022679"/>
    </source>
</evidence>
<evidence type="ECO:0000256" key="2">
    <source>
        <dbReference type="ARBA" id="ARBA00022516"/>
    </source>
</evidence>
<proteinExistence type="predicted"/>
<dbReference type="SMART" id="SM00046">
    <property type="entry name" value="DAGKc"/>
    <property type="match status" value="1"/>
</dbReference>
<keyword evidence="8" id="KW-0460">Magnesium</keyword>
<dbReference type="NCBIfam" id="NF009602">
    <property type="entry name" value="PRK13054.1"/>
    <property type="match status" value="1"/>
</dbReference>
<keyword evidence="4" id="KW-0479">Metal-binding</keyword>
<evidence type="ECO:0000313" key="13">
    <source>
        <dbReference type="EMBL" id="GGZ70602.1"/>
    </source>
</evidence>
<accession>A0ABQ3C6C0</accession>
<dbReference type="InterPro" id="IPR005218">
    <property type="entry name" value="Diacylglycerol/lipid_kinase"/>
</dbReference>
<keyword evidence="7" id="KW-0067">ATP-binding</keyword>
<dbReference type="InterPro" id="IPR016064">
    <property type="entry name" value="NAD/diacylglycerol_kinase_sf"/>
</dbReference>
<evidence type="ECO:0000313" key="14">
    <source>
        <dbReference type="Proteomes" id="UP000643403"/>
    </source>
</evidence>
<dbReference type="Proteomes" id="UP000643403">
    <property type="component" value="Unassembled WGS sequence"/>
</dbReference>
<comment type="cofactor">
    <cofactor evidence="1">
        <name>Mg(2+)</name>
        <dbReference type="ChEBI" id="CHEBI:18420"/>
    </cofactor>
</comment>
<dbReference type="Pfam" id="PF00781">
    <property type="entry name" value="DAGK_cat"/>
    <property type="match status" value="1"/>
</dbReference>
<reference evidence="14" key="1">
    <citation type="journal article" date="2019" name="Int. J. Syst. Evol. Microbiol.">
        <title>The Global Catalogue of Microorganisms (GCM) 10K type strain sequencing project: providing services to taxonomists for standard genome sequencing and annotation.</title>
        <authorList>
            <consortium name="The Broad Institute Genomics Platform"/>
            <consortium name="The Broad Institute Genome Sequencing Center for Infectious Disease"/>
            <person name="Wu L."/>
            <person name="Ma J."/>
        </authorList>
    </citation>
    <scope>NUCLEOTIDE SEQUENCE [LARGE SCALE GENOMIC DNA]</scope>
    <source>
        <strain evidence="14">KCTC 22558</strain>
    </source>
</reference>
<evidence type="ECO:0000256" key="7">
    <source>
        <dbReference type="ARBA" id="ARBA00022840"/>
    </source>
</evidence>
<keyword evidence="3" id="KW-0808">Transferase</keyword>
<dbReference type="PANTHER" id="PTHR12358:SF106">
    <property type="entry name" value="LIPID KINASE YEGS"/>
    <property type="match status" value="1"/>
</dbReference>
<evidence type="ECO:0000256" key="5">
    <source>
        <dbReference type="ARBA" id="ARBA00022741"/>
    </source>
</evidence>
<comment type="caution">
    <text evidence="13">The sequence shown here is derived from an EMBL/GenBank/DDBJ whole genome shotgun (WGS) entry which is preliminary data.</text>
</comment>
<evidence type="ECO:0000256" key="10">
    <source>
        <dbReference type="ARBA" id="ARBA00023209"/>
    </source>
</evidence>
<evidence type="ECO:0000259" key="12">
    <source>
        <dbReference type="PROSITE" id="PS50146"/>
    </source>
</evidence>
<dbReference type="Gene3D" id="3.40.50.10330">
    <property type="entry name" value="Probable inorganic polyphosphate/atp-NAD kinase, domain 1"/>
    <property type="match status" value="1"/>
</dbReference>
<keyword evidence="9" id="KW-0443">Lipid metabolism</keyword>
<keyword evidence="10" id="KW-0594">Phospholipid biosynthesis</keyword>
<evidence type="ECO:0000256" key="6">
    <source>
        <dbReference type="ARBA" id="ARBA00022777"/>
    </source>
</evidence>
<name>A0ABQ3C6C0_9GAMM</name>
<dbReference type="SUPFAM" id="SSF111331">
    <property type="entry name" value="NAD kinase/diacylglycerol kinase-like"/>
    <property type="match status" value="1"/>
</dbReference>
<protein>
    <submittedName>
        <fullName evidence="13">Lipid kinase YegS-like protein</fullName>
    </submittedName>
</protein>
<dbReference type="InterPro" id="IPR045540">
    <property type="entry name" value="YegS/DAGK_C"/>
</dbReference>